<organism evidence="2 3">
    <name type="scientific">Ephemerocybe angulata</name>
    <dbReference type="NCBI Taxonomy" id="980116"/>
    <lineage>
        <taxon>Eukaryota</taxon>
        <taxon>Fungi</taxon>
        <taxon>Dikarya</taxon>
        <taxon>Basidiomycota</taxon>
        <taxon>Agaricomycotina</taxon>
        <taxon>Agaricomycetes</taxon>
        <taxon>Agaricomycetidae</taxon>
        <taxon>Agaricales</taxon>
        <taxon>Agaricineae</taxon>
        <taxon>Psathyrellaceae</taxon>
        <taxon>Ephemerocybe</taxon>
    </lineage>
</organism>
<sequence>MFFFKFTFIFTILAFLSMTATALPVAFSTGSGAPGSLLGRTYMHRAVVASAAAVAAREDNLAAAPAARRAPVAVADADLEDFKPMKRSERFQRRISARSRLSAAAVLDTQN</sequence>
<name>A0A8H6IFE8_9AGAR</name>
<keyword evidence="3" id="KW-1185">Reference proteome</keyword>
<reference evidence="2 3" key="1">
    <citation type="submission" date="2020-07" db="EMBL/GenBank/DDBJ databases">
        <title>Comparative genomics of pyrophilous fungi reveals a link between fire events and developmental genes.</title>
        <authorList>
            <consortium name="DOE Joint Genome Institute"/>
            <person name="Steindorff A.S."/>
            <person name="Carver A."/>
            <person name="Calhoun S."/>
            <person name="Stillman K."/>
            <person name="Liu H."/>
            <person name="Lipzen A."/>
            <person name="Pangilinan J."/>
            <person name="Labutti K."/>
            <person name="Bruns T.D."/>
            <person name="Grigoriev I.V."/>
        </authorList>
    </citation>
    <scope>NUCLEOTIDE SEQUENCE [LARGE SCALE GENOMIC DNA]</scope>
    <source>
        <strain evidence="2 3">CBS 144469</strain>
    </source>
</reference>
<dbReference type="AlphaFoldDB" id="A0A8H6IFE8"/>
<evidence type="ECO:0000256" key="1">
    <source>
        <dbReference type="SAM" id="SignalP"/>
    </source>
</evidence>
<evidence type="ECO:0000313" key="3">
    <source>
        <dbReference type="Proteomes" id="UP000521943"/>
    </source>
</evidence>
<comment type="caution">
    <text evidence="2">The sequence shown here is derived from an EMBL/GenBank/DDBJ whole genome shotgun (WGS) entry which is preliminary data.</text>
</comment>
<feature type="chain" id="PRO_5034000868" evidence="1">
    <location>
        <begin position="23"/>
        <end position="111"/>
    </location>
</feature>
<dbReference type="EMBL" id="JACGCI010000003">
    <property type="protein sequence ID" value="KAF6764620.1"/>
    <property type="molecule type" value="Genomic_DNA"/>
</dbReference>
<feature type="signal peptide" evidence="1">
    <location>
        <begin position="1"/>
        <end position="22"/>
    </location>
</feature>
<keyword evidence="1" id="KW-0732">Signal</keyword>
<dbReference type="Proteomes" id="UP000521943">
    <property type="component" value="Unassembled WGS sequence"/>
</dbReference>
<evidence type="ECO:0000313" key="2">
    <source>
        <dbReference type="EMBL" id="KAF6764620.1"/>
    </source>
</evidence>
<protein>
    <submittedName>
        <fullName evidence="2">Uncharacterized protein</fullName>
    </submittedName>
</protein>
<gene>
    <name evidence="2" type="ORF">DFP72DRAFT_868708</name>
</gene>
<proteinExistence type="predicted"/>
<accession>A0A8H6IFE8</accession>